<evidence type="ECO:0000313" key="5">
    <source>
        <dbReference type="EMBL" id="HAE94255.1"/>
    </source>
</evidence>
<dbReference type="EMBL" id="DMBR01000206">
    <property type="protein sequence ID" value="HAE94255.1"/>
    <property type="molecule type" value="Genomic_DNA"/>
</dbReference>
<dbReference type="STRING" id="1280948.HY36_15435"/>
<evidence type="ECO:0000259" key="4">
    <source>
        <dbReference type="Pfam" id="PF25917"/>
    </source>
</evidence>
<dbReference type="Proteomes" id="UP000263957">
    <property type="component" value="Unassembled WGS sequence"/>
</dbReference>
<dbReference type="InterPro" id="IPR058624">
    <property type="entry name" value="MdtA-like_HH"/>
</dbReference>
<comment type="similarity">
    <text evidence="1">Belongs to the membrane fusion protein (MFP) (TC 8.A.1) family.</text>
</comment>
<evidence type="ECO:0000313" key="9">
    <source>
        <dbReference type="Proteomes" id="UP000259173"/>
    </source>
</evidence>
<keyword evidence="2" id="KW-0472">Membrane</keyword>
<dbReference type="AlphaFoldDB" id="A0A059E479"/>
<dbReference type="GO" id="GO:0015562">
    <property type="term" value="F:efflux transmembrane transporter activity"/>
    <property type="evidence" value="ECO:0007669"/>
    <property type="project" value="TreeGrafter"/>
</dbReference>
<evidence type="ECO:0000313" key="10">
    <source>
        <dbReference type="Proteomes" id="UP000263957"/>
    </source>
</evidence>
<dbReference type="Gene3D" id="2.40.50.100">
    <property type="match status" value="1"/>
</dbReference>
<dbReference type="PANTHER" id="PTHR30469:SF11">
    <property type="entry name" value="BLL4320 PROTEIN"/>
    <property type="match status" value="1"/>
</dbReference>
<protein>
    <submittedName>
        <fullName evidence="5">Efflux RND transporter periplasmic adaptor subunit</fullName>
    </submittedName>
</protein>
<dbReference type="Proteomes" id="UP000259173">
    <property type="component" value="Unassembled WGS sequence"/>
</dbReference>
<dbReference type="Gene3D" id="2.40.30.170">
    <property type="match status" value="1"/>
</dbReference>
<dbReference type="NCBIfam" id="TIGR01730">
    <property type="entry name" value="RND_mfp"/>
    <property type="match status" value="1"/>
</dbReference>
<keyword evidence="2" id="KW-0812">Transmembrane</keyword>
<evidence type="ECO:0000256" key="1">
    <source>
        <dbReference type="ARBA" id="ARBA00009477"/>
    </source>
</evidence>
<dbReference type="Proteomes" id="UP000024547">
    <property type="component" value="Unassembled WGS sequence"/>
</dbReference>
<evidence type="ECO:0000313" key="8">
    <source>
        <dbReference type="Proteomes" id="UP000024547"/>
    </source>
</evidence>
<feature type="domain" description="Multidrug resistance protein MdtA-like alpha-helical hairpin" evidence="3">
    <location>
        <begin position="126"/>
        <end position="192"/>
    </location>
</feature>
<accession>A0A059E479</accession>
<dbReference type="InterPro" id="IPR058625">
    <property type="entry name" value="MdtA-like_BSH"/>
</dbReference>
<evidence type="ECO:0000313" key="6">
    <source>
        <dbReference type="EMBL" id="HBQ50281.1"/>
    </source>
</evidence>
<evidence type="ECO:0000313" key="7">
    <source>
        <dbReference type="EMBL" id="KCZ62759.1"/>
    </source>
</evidence>
<comment type="caution">
    <text evidence="7">The sequence shown here is derived from an EMBL/GenBank/DDBJ whole genome shotgun (WGS) entry which is preliminary data.</text>
</comment>
<keyword evidence="8" id="KW-1185">Reference proteome</keyword>
<sequence length="394" mass="41756">MTETNPHIGDVSRDKRPTAIKGLIFMLILVVVCVGLVLAATRLRSEEGPKIAKAAPIPMTVQVAPVELVTAFTLNEAYSGLAEARRNSALGFSTGGRIESIAVDVGDRVQRGSILASLDTRGLRAQLASANAVVEEARAAHSLAMSTVERQRKLKMQGHVSQQAVDEAEAQADTALARVEAAKAQADIYRVQIDLSRITAPFDGVVTSRMADEGTIAGAGQPVLDLVEAGHLEARIGLPANSAARLTPGETYDLKTDVGTVEAILRSVTGVIDPAQRTVAAVFEIENKGQVASGTVVRLTMQRDIDEPGFWVPVKSLSTASRGLWSIYVAEPSGSGWKVATRPVEMVHTDGDRAFVRGAVEEGERVITDGLQRIVPGLPVEPRDVHRAAAVNGG</sequence>
<evidence type="ECO:0000259" key="3">
    <source>
        <dbReference type="Pfam" id="PF25876"/>
    </source>
</evidence>
<dbReference type="Pfam" id="PF25876">
    <property type="entry name" value="HH_MFP_RND"/>
    <property type="match status" value="1"/>
</dbReference>
<dbReference type="InterPro" id="IPR006143">
    <property type="entry name" value="RND_pump_MFP"/>
</dbReference>
<evidence type="ECO:0000256" key="2">
    <source>
        <dbReference type="SAM" id="Phobius"/>
    </source>
</evidence>
<proteinExistence type="inferred from homology"/>
<name>A0A059E479_9PROT</name>
<dbReference type="GO" id="GO:1990281">
    <property type="term" value="C:efflux pump complex"/>
    <property type="evidence" value="ECO:0007669"/>
    <property type="project" value="TreeGrafter"/>
</dbReference>
<reference evidence="7 8" key="1">
    <citation type="journal article" date="2014" name="Antonie Van Leeuwenhoek">
        <title>Hyphomonas beringensis sp. nov. and Hyphomonas chukchiensis sp. nov., isolated from surface seawater of the Bering Sea and Chukchi Sea.</title>
        <authorList>
            <person name="Li C."/>
            <person name="Lai Q."/>
            <person name="Li G."/>
            <person name="Dong C."/>
            <person name="Wang J."/>
            <person name="Liao Y."/>
            <person name="Shao Z."/>
        </authorList>
    </citation>
    <scope>NUCLEOTIDE SEQUENCE [LARGE SCALE GENOMIC DNA]</scope>
    <source>
        <strain evidence="7 8">22II1-22F38</strain>
    </source>
</reference>
<dbReference type="PATRIC" id="fig|1280948.3.peg.1321"/>
<dbReference type="Gene3D" id="1.10.287.470">
    <property type="entry name" value="Helix hairpin bin"/>
    <property type="match status" value="1"/>
</dbReference>
<dbReference type="RefSeq" id="WP_051602565.1">
    <property type="nucleotide sequence ID" value="NZ_AWFH01000008.1"/>
</dbReference>
<dbReference type="Pfam" id="PF25917">
    <property type="entry name" value="BSH_RND"/>
    <property type="match status" value="1"/>
</dbReference>
<keyword evidence="2" id="KW-1133">Transmembrane helix</keyword>
<reference evidence="9 10" key="2">
    <citation type="journal article" date="2018" name="Nat. Biotechnol.">
        <title>A standardized bacterial taxonomy based on genome phylogeny substantially revises the tree of life.</title>
        <authorList>
            <person name="Parks D.H."/>
            <person name="Chuvochina M."/>
            <person name="Waite D.W."/>
            <person name="Rinke C."/>
            <person name="Skarshewski A."/>
            <person name="Chaumeil P.A."/>
            <person name="Hugenholtz P."/>
        </authorList>
    </citation>
    <scope>NUCLEOTIDE SEQUENCE [LARGE SCALE GENOMIC DNA]</scope>
    <source>
        <strain evidence="6">UBA10378</strain>
        <strain evidence="5">UBA8557</strain>
    </source>
</reference>
<dbReference type="EMBL" id="DOGS01000317">
    <property type="protein sequence ID" value="HBQ50281.1"/>
    <property type="molecule type" value="Genomic_DNA"/>
</dbReference>
<feature type="domain" description="Multidrug resistance protein MdtA-like barrel-sandwich hybrid" evidence="4">
    <location>
        <begin position="95"/>
        <end position="222"/>
    </location>
</feature>
<dbReference type="EMBL" id="AWFH01000008">
    <property type="protein sequence ID" value="KCZ62759.1"/>
    <property type="molecule type" value="Genomic_DNA"/>
</dbReference>
<gene>
    <name evidence="5" type="ORF">DCG65_06825</name>
    <name evidence="6" type="ORF">DD728_15635</name>
    <name evidence="7" type="ORF">HY36_15435</name>
</gene>
<dbReference type="Gene3D" id="2.40.420.20">
    <property type="match status" value="1"/>
</dbReference>
<dbReference type="OrthoDB" id="9813967at2"/>
<organism evidence="7 8">
    <name type="scientific">Hyphomonas atlantica</name>
    <dbReference type="NCBI Taxonomy" id="1280948"/>
    <lineage>
        <taxon>Bacteria</taxon>
        <taxon>Pseudomonadati</taxon>
        <taxon>Pseudomonadota</taxon>
        <taxon>Alphaproteobacteria</taxon>
        <taxon>Hyphomonadales</taxon>
        <taxon>Hyphomonadaceae</taxon>
        <taxon>Hyphomonas</taxon>
    </lineage>
</organism>
<dbReference type="SUPFAM" id="SSF111369">
    <property type="entry name" value="HlyD-like secretion proteins"/>
    <property type="match status" value="1"/>
</dbReference>
<dbReference type="PANTHER" id="PTHR30469">
    <property type="entry name" value="MULTIDRUG RESISTANCE PROTEIN MDTA"/>
    <property type="match status" value="1"/>
</dbReference>
<feature type="transmembrane region" description="Helical" evidence="2">
    <location>
        <begin position="20"/>
        <end position="40"/>
    </location>
</feature>
<dbReference type="eggNOG" id="COG0845">
    <property type="taxonomic scope" value="Bacteria"/>
</dbReference>